<accession>A0A919VZN9</accession>
<comment type="caution">
    <text evidence="2">The sequence shown here is derived from an EMBL/GenBank/DDBJ whole genome shotgun (WGS) entry which is preliminary data.</text>
</comment>
<evidence type="ECO:0000256" key="1">
    <source>
        <dbReference type="SAM" id="Phobius"/>
    </source>
</evidence>
<sequence length="183" mass="19534">MSLIDECLISRKIGLSVGRHLRFWGSRRAEFADYYLRAIETGDHGGVFLRTFSVPERVGGFGLLVGVGAAVWPVFTDHTGASLPCPLRTLTGVPCPACGLTTAAIALVRGEVGAAFGANPLIFGLAALVVAVVPLVVLRAAGVLEPPRPWSPHRRRWVARLSGLLAVASWLFQLHRLGFGQAT</sequence>
<dbReference type="Pfam" id="PF10825">
    <property type="entry name" value="DUF2752"/>
    <property type="match status" value="1"/>
</dbReference>
<feature type="transmembrane region" description="Helical" evidence="1">
    <location>
        <begin position="120"/>
        <end position="137"/>
    </location>
</feature>
<dbReference type="Proteomes" id="UP000677082">
    <property type="component" value="Unassembled WGS sequence"/>
</dbReference>
<feature type="transmembrane region" description="Helical" evidence="1">
    <location>
        <begin position="157"/>
        <end position="174"/>
    </location>
</feature>
<dbReference type="InterPro" id="IPR021215">
    <property type="entry name" value="DUF2752"/>
</dbReference>
<name>A0A919VZN9_9ACTN</name>
<feature type="transmembrane region" description="Helical" evidence="1">
    <location>
        <begin position="87"/>
        <end position="108"/>
    </location>
</feature>
<dbReference type="RefSeq" id="WP_246606422.1">
    <property type="nucleotide sequence ID" value="NZ_BOQN01000026.1"/>
</dbReference>
<proteinExistence type="predicted"/>
<dbReference type="AlphaFoldDB" id="A0A919VZN9"/>
<keyword evidence="1" id="KW-0472">Membrane</keyword>
<keyword evidence="1" id="KW-1133">Transmembrane helix</keyword>
<keyword evidence="3" id="KW-1185">Reference proteome</keyword>
<organism evidence="2 3">
    <name type="scientific">Paractinoplanes toevensis</name>
    <dbReference type="NCBI Taxonomy" id="571911"/>
    <lineage>
        <taxon>Bacteria</taxon>
        <taxon>Bacillati</taxon>
        <taxon>Actinomycetota</taxon>
        <taxon>Actinomycetes</taxon>
        <taxon>Micromonosporales</taxon>
        <taxon>Micromonosporaceae</taxon>
        <taxon>Paractinoplanes</taxon>
    </lineage>
</organism>
<evidence type="ECO:0000313" key="3">
    <source>
        <dbReference type="Proteomes" id="UP000677082"/>
    </source>
</evidence>
<dbReference type="EMBL" id="BOQN01000026">
    <property type="protein sequence ID" value="GIM90332.1"/>
    <property type="molecule type" value="Genomic_DNA"/>
</dbReference>
<evidence type="ECO:0008006" key="4">
    <source>
        <dbReference type="Google" id="ProtNLM"/>
    </source>
</evidence>
<keyword evidence="1" id="KW-0812">Transmembrane</keyword>
<evidence type="ECO:0000313" key="2">
    <source>
        <dbReference type="EMBL" id="GIM90332.1"/>
    </source>
</evidence>
<feature type="transmembrane region" description="Helical" evidence="1">
    <location>
        <begin position="58"/>
        <end position="75"/>
    </location>
</feature>
<gene>
    <name evidence="2" type="ORF">Ato02nite_021250</name>
</gene>
<reference evidence="2 3" key="1">
    <citation type="submission" date="2021-03" db="EMBL/GenBank/DDBJ databases">
        <title>Whole genome shotgun sequence of Actinoplanes toevensis NBRC 105298.</title>
        <authorList>
            <person name="Komaki H."/>
            <person name="Tamura T."/>
        </authorList>
    </citation>
    <scope>NUCLEOTIDE SEQUENCE [LARGE SCALE GENOMIC DNA]</scope>
    <source>
        <strain evidence="2 3">NBRC 105298</strain>
    </source>
</reference>
<protein>
    <recommendedName>
        <fullName evidence="4">DUF2752 domain-containing protein</fullName>
    </recommendedName>
</protein>